<dbReference type="InterPro" id="IPR004119">
    <property type="entry name" value="EcKL"/>
</dbReference>
<comment type="caution">
    <text evidence="2">The sequence shown here is derived from an EMBL/GenBank/DDBJ whole genome shotgun (WGS) entry which is preliminary data.</text>
</comment>
<keyword evidence="3" id="KW-1185">Reference proteome</keyword>
<sequence length="304" mass="33875">MSHFTDDLLVLFLTLILAVHAAPYSAANDHHVRIIGNAVRSNNNQVFNTSIQYEPGRLGGRANRPTWLLSKFEDQLTDADKKVTITAAAIHNEGIWNVKSYKGYSGSPGDLLLKILSEPDESNPSILDYNYGEVKALKQVGDFVASGYIKDPRLSTLDKMKSKIKSKPLSRFRVVIMKRKDGKSLPSPNLDDYPHSSDYPHLSNSQFKKLAESVKRLACEAASEIAVNREVLHGDLQVGNILFKMSLDQRTPASVNLVDWGTGNWVSKGVKKDEVLQYCLENTMFYRNIGVRRGEIAEGGESCF</sequence>
<reference evidence="2 3" key="1">
    <citation type="journal article" date="2020" name="ISME J.">
        <title>Uncovering the hidden diversity of litter-decomposition mechanisms in mushroom-forming fungi.</title>
        <authorList>
            <person name="Floudas D."/>
            <person name="Bentzer J."/>
            <person name="Ahren D."/>
            <person name="Johansson T."/>
            <person name="Persson P."/>
            <person name="Tunlid A."/>
        </authorList>
    </citation>
    <scope>NUCLEOTIDE SEQUENCE [LARGE SCALE GENOMIC DNA]</scope>
    <source>
        <strain evidence="2 3">CBS 406.79</strain>
    </source>
</reference>
<protein>
    <recommendedName>
        <fullName evidence="4">Protein kinase domain-containing protein</fullName>
    </recommendedName>
</protein>
<evidence type="ECO:0008006" key="4">
    <source>
        <dbReference type="Google" id="ProtNLM"/>
    </source>
</evidence>
<dbReference type="OrthoDB" id="2857768at2759"/>
<evidence type="ECO:0000313" key="2">
    <source>
        <dbReference type="EMBL" id="KAF5389776.1"/>
    </source>
</evidence>
<dbReference type="InterPro" id="IPR011009">
    <property type="entry name" value="Kinase-like_dom_sf"/>
</dbReference>
<evidence type="ECO:0000313" key="3">
    <source>
        <dbReference type="Proteomes" id="UP000518752"/>
    </source>
</evidence>
<dbReference type="Pfam" id="PF02958">
    <property type="entry name" value="EcKL"/>
    <property type="match status" value="1"/>
</dbReference>
<dbReference type="SUPFAM" id="SSF56112">
    <property type="entry name" value="Protein kinase-like (PK-like)"/>
    <property type="match status" value="1"/>
</dbReference>
<feature type="signal peptide" evidence="1">
    <location>
        <begin position="1"/>
        <end position="21"/>
    </location>
</feature>
<evidence type="ECO:0000256" key="1">
    <source>
        <dbReference type="SAM" id="SignalP"/>
    </source>
</evidence>
<gene>
    <name evidence="2" type="ORF">D9757_006010</name>
</gene>
<dbReference type="EMBL" id="JAACJN010000020">
    <property type="protein sequence ID" value="KAF5389776.1"/>
    <property type="molecule type" value="Genomic_DNA"/>
</dbReference>
<feature type="chain" id="PRO_5034997979" description="Protein kinase domain-containing protein" evidence="1">
    <location>
        <begin position="22"/>
        <end position="304"/>
    </location>
</feature>
<dbReference type="AlphaFoldDB" id="A0A8H5HUF0"/>
<accession>A0A8H5HUF0</accession>
<name>A0A8H5HUF0_9AGAR</name>
<organism evidence="2 3">
    <name type="scientific">Collybiopsis confluens</name>
    <dbReference type="NCBI Taxonomy" id="2823264"/>
    <lineage>
        <taxon>Eukaryota</taxon>
        <taxon>Fungi</taxon>
        <taxon>Dikarya</taxon>
        <taxon>Basidiomycota</taxon>
        <taxon>Agaricomycotina</taxon>
        <taxon>Agaricomycetes</taxon>
        <taxon>Agaricomycetidae</taxon>
        <taxon>Agaricales</taxon>
        <taxon>Marasmiineae</taxon>
        <taxon>Omphalotaceae</taxon>
        <taxon>Collybiopsis</taxon>
    </lineage>
</organism>
<proteinExistence type="predicted"/>
<dbReference type="Proteomes" id="UP000518752">
    <property type="component" value="Unassembled WGS sequence"/>
</dbReference>
<keyword evidence="1" id="KW-0732">Signal</keyword>